<proteinExistence type="predicted"/>
<protein>
    <submittedName>
        <fullName evidence="3">PCOC1 endopeptidase</fullName>
    </submittedName>
</protein>
<dbReference type="Pfam" id="PF01759">
    <property type="entry name" value="NTR"/>
    <property type="match status" value="1"/>
</dbReference>
<feature type="compositionally biased region" description="Polar residues" evidence="1">
    <location>
        <begin position="13"/>
        <end position="26"/>
    </location>
</feature>
<dbReference type="InterPro" id="IPR008993">
    <property type="entry name" value="TIMP-like_OB-fold"/>
</dbReference>
<dbReference type="AlphaFoldDB" id="A0A851MB91"/>
<evidence type="ECO:0000256" key="1">
    <source>
        <dbReference type="SAM" id="MobiDB-lite"/>
    </source>
</evidence>
<dbReference type="OrthoDB" id="6116165at2759"/>
<gene>
    <name evidence="3" type="primary">Pcolce</name>
    <name evidence="3" type="ORF">CAMPRO_R15519</name>
</gene>
<dbReference type="SUPFAM" id="SSF50242">
    <property type="entry name" value="TIMP-like"/>
    <property type="match status" value="1"/>
</dbReference>
<feature type="non-terminal residue" evidence="3">
    <location>
        <position position="149"/>
    </location>
</feature>
<accession>A0A851MB91</accession>
<feature type="domain" description="Netrin module non-TIMP type" evidence="2">
    <location>
        <begin position="66"/>
        <end position="140"/>
    </location>
</feature>
<dbReference type="Proteomes" id="UP000614027">
    <property type="component" value="Unassembled WGS sequence"/>
</dbReference>
<dbReference type="Gene3D" id="2.40.50.120">
    <property type="match status" value="1"/>
</dbReference>
<comment type="caution">
    <text evidence="3">The sequence shown here is derived from an EMBL/GenBank/DDBJ whole genome shotgun (WGS) entry which is preliminary data.</text>
</comment>
<feature type="region of interest" description="Disordered" evidence="1">
    <location>
        <begin position="1"/>
        <end position="35"/>
    </location>
</feature>
<feature type="non-terminal residue" evidence="3">
    <location>
        <position position="1"/>
    </location>
</feature>
<name>A0A851MB91_9DEND</name>
<keyword evidence="4" id="KW-1185">Reference proteome</keyword>
<reference evidence="3" key="1">
    <citation type="submission" date="2019-09" db="EMBL/GenBank/DDBJ databases">
        <title>Bird 10,000 Genomes (B10K) Project - Family phase.</title>
        <authorList>
            <person name="Zhang G."/>
        </authorList>
    </citation>
    <scope>NUCLEOTIDE SEQUENCE</scope>
    <source>
        <strain evidence="3">B10K-DU-001-09</strain>
        <tissue evidence="3">Muscle</tissue>
    </source>
</reference>
<sequence length="149" mass="15563">QRGGRYLGPPDPNQGSLTPSPKSGQGASKPFWGVLTPFPPFPPPVLTGTVKSVSRGPPTEPGWAVLSVLSLPKAGALGVPDPPKGAALRLQLPCRLCPALKKGSTYVLMGKLGEDGGALLPPDAFVVPFRPQQQQLLANLSKRPCRGSR</sequence>
<dbReference type="InterPro" id="IPR018933">
    <property type="entry name" value="Netrin_module_non-TIMP"/>
</dbReference>
<evidence type="ECO:0000259" key="2">
    <source>
        <dbReference type="Pfam" id="PF01759"/>
    </source>
</evidence>
<organism evidence="3 4">
    <name type="scientific">Campylorhamphus procurvoides</name>
    <dbReference type="NCBI Taxonomy" id="190295"/>
    <lineage>
        <taxon>Eukaryota</taxon>
        <taxon>Metazoa</taxon>
        <taxon>Chordata</taxon>
        <taxon>Craniata</taxon>
        <taxon>Vertebrata</taxon>
        <taxon>Euteleostomi</taxon>
        <taxon>Archelosauria</taxon>
        <taxon>Archosauria</taxon>
        <taxon>Dinosauria</taxon>
        <taxon>Saurischia</taxon>
        <taxon>Theropoda</taxon>
        <taxon>Coelurosauria</taxon>
        <taxon>Aves</taxon>
        <taxon>Neognathae</taxon>
        <taxon>Neoaves</taxon>
        <taxon>Telluraves</taxon>
        <taxon>Australaves</taxon>
        <taxon>Passeriformes</taxon>
        <taxon>Dendrocolaptidae</taxon>
        <taxon>Campylorhamphus</taxon>
    </lineage>
</organism>
<dbReference type="EMBL" id="WBMV01002553">
    <property type="protein sequence ID" value="NXC27446.1"/>
    <property type="molecule type" value="Genomic_DNA"/>
</dbReference>
<evidence type="ECO:0000313" key="3">
    <source>
        <dbReference type="EMBL" id="NXC27446.1"/>
    </source>
</evidence>
<evidence type="ECO:0000313" key="4">
    <source>
        <dbReference type="Proteomes" id="UP000614027"/>
    </source>
</evidence>